<evidence type="ECO:0000256" key="2">
    <source>
        <dbReference type="SAM" id="Coils"/>
    </source>
</evidence>
<dbReference type="GO" id="GO:0008270">
    <property type="term" value="F:zinc ion binding"/>
    <property type="evidence" value="ECO:0007669"/>
    <property type="project" value="UniProtKB-KW"/>
</dbReference>
<keyword evidence="6" id="KW-1185">Reference proteome</keyword>
<dbReference type="EMBL" id="GL349453">
    <property type="protein sequence ID" value="KNC49184.1"/>
    <property type="molecule type" value="Genomic_DNA"/>
</dbReference>
<dbReference type="Gene3D" id="3.60.10.10">
    <property type="entry name" value="Endonuclease/exonuclease/phosphatase"/>
    <property type="match status" value="1"/>
</dbReference>
<dbReference type="SMART" id="SM00128">
    <property type="entry name" value="IPPc"/>
    <property type="match status" value="1"/>
</dbReference>
<evidence type="ECO:0000313" key="6">
    <source>
        <dbReference type="Proteomes" id="UP000054408"/>
    </source>
</evidence>
<feature type="region of interest" description="Disordered" evidence="3">
    <location>
        <begin position="1168"/>
        <end position="1193"/>
    </location>
</feature>
<dbReference type="eggNOG" id="KOG0565">
    <property type="taxonomic scope" value="Eukaryota"/>
</dbReference>
<feature type="coiled-coil region" evidence="2">
    <location>
        <begin position="93"/>
        <end position="126"/>
    </location>
</feature>
<evidence type="ECO:0000256" key="1">
    <source>
        <dbReference type="PROSITE-ProRule" id="PRU00834"/>
    </source>
</evidence>
<dbReference type="Pfam" id="PF22669">
    <property type="entry name" value="Exo_endo_phos2"/>
    <property type="match status" value="1"/>
</dbReference>
<feature type="compositionally biased region" description="Pro residues" evidence="3">
    <location>
        <begin position="161"/>
        <end position="178"/>
    </location>
</feature>
<evidence type="ECO:0000259" key="4">
    <source>
        <dbReference type="PROSITE" id="PS51501"/>
    </source>
</evidence>
<feature type="coiled-coil region" evidence="2">
    <location>
        <begin position="1278"/>
        <end position="1312"/>
    </location>
</feature>
<dbReference type="RefSeq" id="XP_013758204.1">
    <property type="nucleotide sequence ID" value="XM_013902750.1"/>
</dbReference>
<dbReference type="InterPro" id="IPR000300">
    <property type="entry name" value="IPPc"/>
</dbReference>
<sequence>MMAMAETGPGRTPEGAGESGSATRATFMTDADESHAKDAHPEEIHARAVGSECVLEMVHAPPRDELKAARAAQEELRIKALETRRAFDAKRRKVEKEVEAERARVKAEAAAEEQRLAAVAQRLRRRRLRAASASLRMASKTGSLAVHPPQGPQGPQSPHAPSAPRPATSPLPMIPLPPDVALMRSPVRRVADTQVARKMRLRQAALAQARAVFRRDRARLAKEARAARSRLDSRRRVVNKKRAVELKILAREERVAVNNVAFDRARARVEARTTWGIGPFPATPRLTTVLDDQTTRLVRSNIAKRRLRHMATTLYQDTLHWSIEPPQANSRIRRGSVSPDYGTEGILSPEAADVSSNRDEWVSLQDADGSVYYLHLATNTRSSERPTTGRIVSPRQVGGSGATRSSSGRKKHKKKIDRIRYPTGDPESMGSTSDEMHSRSRSRSQNERVSGSSSSDSDSDSKSDGCTAGDDGSISSYSGEVSVSEPSSPSAAASRPDNGSESDNGPPKPTLVSAGSSGLAPSTSTSSPPKEVAMPSYADWESLQSVELMTFATMDNKSMTLRPKRRASRAGSVAAAESKAAAEAAAAAADASPVVPLAETRVRRTEAKSIQRFDVYVLKGSGFFKGFKPRVLEVNIKRQSFAIIQTRRKGEKRKELRAADVWRFEKCKSDANKLYIVFEGKTPTYTVLCLSPSWRDLVYETLWATHIDAGNKIGQLSFPLSVWVGSWNMGNAPPPDSLGDYLPTGEHDMYAFCVQECKYVPLDAHGKKIPCETRDHWYDYVQEALGPGYVVLCKHSLWEIRLVVAVRSCHYNKIMDVEFSKVATGIANVAGNKGGVAVSFNFFETSFCFIGAHLAAHQSKIAERNADYANIVAGLRLGTNKEFDITNVADYVFWCGDLNYRIELPRDAVIEFNLLRSWDVLFANDQLQAQIAADAAFVGFTEATLDFPCTYKYARNTRTYAAGKHPRIPAWCDRIMWKCESPTYQPDLVYFTDCKSIMTSDHAPVSALFTVSVQVPYRPEHWDRVALPCALLLSDISVSLVQPASKAKPGDSFLAVWAPFLPGSHSLGLRSSVVKKSWEPHWDGDSLPLLRPSLSEPDFIAKQSIILAVIDAKSGTSRGEAKLPLGPHIRLPDDDETAPDAPFSLRLLKGGLVTGSISGSIALNIRGGARTPSLTPRDPSSLAGGSGDGGAVDDPDGTLMMVFTCDVCETRSAKTFSRHAYHHGVVLVRCDGCQSHHLVADNLGWTDAGGSGAPPGTLEAILKAKGKELRKLDGADALEYVADHANELESTLEALKARIERQAKAKAEAQAEDKA</sequence>
<protein>
    <submittedName>
        <fullName evidence="5">Inositol 5-phosphatase</fullName>
    </submittedName>
</protein>
<keyword evidence="1" id="KW-0863">Zinc-finger</keyword>
<dbReference type="GO" id="GO:0046856">
    <property type="term" value="P:phosphatidylinositol dephosphorylation"/>
    <property type="evidence" value="ECO:0007669"/>
    <property type="project" value="InterPro"/>
</dbReference>
<dbReference type="InterPro" id="IPR036691">
    <property type="entry name" value="Endo/exonu/phosph_ase_sf"/>
</dbReference>
<feature type="region of interest" description="Disordered" evidence="3">
    <location>
        <begin position="131"/>
        <end position="179"/>
    </location>
</feature>
<feature type="compositionally biased region" description="Low complexity" evidence="3">
    <location>
        <begin position="513"/>
        <end position="528"/>
    </location>
</feature>
<dbReference type="SUPFAM" id="SSF56219">
    <property type="entry name" value="DNase I-like"/>
    <property type="match status" value="1"/>
</dbReference>
<keyword evidence="1" id="KW-0862">Zinc</keyword>
<organism evidence="5 6">
    <name type="scientific">Thecamonas trahens ATCC 50062</name>
    <dbReference type="NCBI Taxonomy" id="461836"/>
    <lineage>
        <taxon>Eukaryota</taxon>
        <taxon>Apusozoa</taxon>
        <taxon>Apusomonadida</taxon>
        <taxon>Apusomonadidae</taxon>
        <taxon>Thecamonas</taxon>
    </lineage>
</organism>
<dbReference type="OrthoDB" id="62798at2759"/>
<dbReference type="Proteomes" id="UP000054408">
    <property type="component" value="Unassembled WGS sequence"/>
</dbReference>
<dbReference type="InterPro" id="IPR046985">
    <property type="entry name" value="IP5"/>
</dbReference>
<proteinExistence type="predicted"/>
<dbReference type="InterPro" id="IPR007853">
    <property type="entry name" value="Znf_DNL-typ"/>
</dbReference>
<feature type="compositionally biased region" description="Low complexity" evidence="3">
    <location>
        <begin position="472"/>
        <end position="494"/>
    </location>
</feature>
<dbReference type="GO" id="GO:0004439">
    <property type="term" value="F:phosphatidylinositol-4,5-bisphosphate 5-phosphatase activity"/>
    <property type="evidence" value="ECO:0007669"/>
    <property type="project" value="TreeGrafter"/>
</dbReference>
<dbReference type="eggNOG" id="KOG3277">
    <property type="taxonomic scope" value="Eukaryota"/>
</dbReference>
<keyword evidence="1" id="KW-0479">Metal-binding</keyword>
<gene>
    <name evidence="5" type="ORF">AMSG_05165</name>
</gene>
<keyword evidence="2" id="KW-0175">Coiled coil</keyword>
<name>A0A0L0DA10_THETB</name>
<dbReference type="PROSITE" id="PS51501">
    <property type="entry name" value="ZF_DNL"/>
    <property type="match status" value="1"/>
</dbReference>
<feature type="region of interest" description="Disordered" evidence="3">
    <location>
        <begin position="380"/>
        <end position="533"/>
    </location>
</feature>
<dbReference type="GeneID" id="25564634"/>
<reference evidence="5 6" key="1">
    <citation type="submission" date="2010-05" db="EMBL/GenBank/DDBJ databases">
        <title>The Genome Sequence of Thecamonas trahens ATCC 50062.</title>
        <authorList>
            <consortium name="The Broad Institute Genome Sequencing Platform"/>
            <person name="Russ C."/>
            <person name="Cuomo C."/>
            <person name="Shea T."/>
            <person name="Young S.K."/>
            <person name="Zeng Q."/>
            <person name="Koehrsen M."/>
            <person name="Haas B."/>
            <person name="Borodovsky M."/>
            <person name="Guigo R."/>
            <person name="Alvarado L."/>
            <person name="Berlin A."/>
            <person name="Bochicchio J."/>
            <person name="Borenstein D."/>
            <person name="Chapman S."/>
            <person name="Chen Z."/>
            <person name="Freedman E."/>
            <person name="Gellesch M."/>
            <person name="Goldberg J."/>
            <person name="Griggs A."/>
            <person name="Gujja S."/>
            <person name="Heilman E."/>
            <person name="Heiman D."/>
            <person name="Hepburn T."/>
            <person name="Howarth C."/>
            <person name="Jen D."/>
            <person name="Larson L."/>
            <person name="Mehta T."/>
            <person name="Park D."/>
            <person name="Pearson M."/>
            <person name="Roberts A."/>
            <person name="Saif S."/>
            <person name="Shenoy N."/>
            <person name="Sisk P."/>
            <person name="Stolte C."/>
            <person name="Sykes S."/>
            <person name="Thomson T."/>
            <person name="Walk T."/>
            <person name="White J."/>
            <person name="Yandava C."/>
            <person name="Burger G."/>
            <person name="Gray M.W."/>
            <person name="Holland P.W.H."/>
            <person name="King N."/>
            <person name="Lang F.B.F."/>
            <person name="Roger A.J."/>
            <person name="Ruiz-Trillo I."/>
            <person name="Lander E."/>
            <person name="Nusbaum C."/>
        </authorList>
    </citation>
    <scope>NUCLEOTIDE SEQUENCE [LARGE SCALE GENOMIC DNA]</scope>
    <source>
        <strain evidence="5 6">ATCC 50062</strain>
    </source>
</reference>
<dbReference type="PANTHER" id="PTHR11200">
    <property type="entry name" value="INOSITOL 5-PHOSPHATASE"/>
    <property type="match status" value="1"/>
</dbReference>
<feature type="domain" description="DNL-type" evidence="4">
    <location>
        <begin position="1194"/>
        <end position="1294"/>
    </location>
</feature>
<feature type="compositionally biased region" description="Basic residues" evidence="3">
    <location>
        <begin position="407"/>
        <end position="417"/>
    </location>
</feature>
<accession>A0A0L0DA10</accession>
<evidence type="ECO:0000256" key="3">
    <source>
        <dbReference type="SAM" id="MobiDB-lite"/>
    </source>
</evidence>
<feature type="compositionally biased region" description="Basic and acidic residues" evidence="3">
    <location>
        <begin position="32"/>
        <end position="43"/>
    </location>
</feature>
<dbReference type="PANTHER" id="PTHR11200:SF291">
    <property type="entry name" value="INOSITOL 5-PHOSPHATASE"/>
    <property type="match status" value="1"/>
</dbReference>
<evidence type="ECO:0000313" key="5">
    <source>
        <dbReference type="EMBL" id="KNC49184.1"/>
    </source>
</evidence>
<dbReference type="STRING" id="461836.A0A0L0DA10"/>
<feature type="region of interest" description="Disordered" evidence="3">
    <location>
        <begin position="1"/>
        <end position="43"/>
    </location>
</feature>
<dbReference type="Pfam" id="PF05180">
    <property type="entry name" value="zf-DNL"/>
    <property type="match status" value="1"/>
</dbReference>